<evidence type="ECO:0000256" key="2">
    <source>
        <dbReference type="SAM" id="SignalP"/>
    </source>
</evidence>
<reference evidence="3 4" key="1">
    <citation type="submission" date="2019-05" db="EMBL/GenBank/DDBJ databases">
        <title>Emergence of the Ug99 lineage of the wheat stem rust pathogen through somatic hybridization.</title>
        <authorList>
            <person name="Li F."/>
            <person name="Upadhyaya N.M."/>
            <person name="Sperschneider J."/>
            <person name="Matny O."/>
            <person name="Nguyen-Phuc H."/>
            <person name="Mago R."/>
            <person name="Raley C."/>
            <person name="Miller M.E."/>
            <person name="Silverstein K.A.T."/>
            <person name="Henningsen E."/>
            <person name="Hirsch C.D."/>
            <person name="Visser B."/>
            <person name="Pretorius Z.A."/>
            <person name="Steffenson B.J."/>
            <person name="Schwessinger B."/>
            <person name="Dodds P.N."/>
            <person name="Figueroa M."/>
        </authorList>
    </citation>
    <scope>NUCLEOTIDE SEQUENCE [LARGE SCALE GENOMIC DNA]</scope>
    <source>
        <strain evidence="3">21-0</strain>
    </source>
</reference>
<feature type="compositionally biased region" description="Basic and acidic residues" evidence="1">
    <location>
        <begin position="168"/>
        <end position="179"/>
    </location>
</feature>
<dbReference type="EMBL" id="VSWC01000105">
    <property type="protein sequence ID" value="KAA1087588.1"/>
    <property type="molecule type" value="Genomic_DNA"/>
</dbReference>
<evidence type="ECO:0000313" key="3">
    <source>
        <dbReference type="EMBL" id="KAA1087588.1"/>
    </source>
</evidence>
<keyword evidence="2" id="KW-0732">Signal</keyword>
<gene>
    <name evidence="3" type="ORF">PGT21_034063</name>
</gene>
<feature type="chain" id="PRO_5023145469" evidence="2">
    <location>
        <begin position="22"/>
        <end position="485"/>
    </location>
</feature>
<keyword evidence="4" id="KW-1185">Reference proteome</keyword>
<evidence type="ECO:0000256" key="1">
    <source>
        <dbReference type="SAM" id="MobiDB-lite"/>
    </source>
</evidence>
<dbReference type="OrthoDB" id="2517778at2759"/>
<sequence>MAPSTRLQVLATCFRVLVGSAQYLPTPALLRGAGDRPNHQTQGPTGPTHIGEPTHQTEKSFIFLLISSPLATGSNLTLLFISRSTSLSINHRAIIDGSIIGLHFAVQSTFQIHEQALRSQTTPSIATGYRFKTMAGRGNSKKRRMSSPTSSTTNAPARSKQRSKKNRTHDVIDLAKSDEGTSPSTSDRDDVDLRIELIKLHQASDGVKPNWQKYQNTSNSLSNLVQFRALSMGNLSPHSPDFHFQRTACSYSSWIKTISSLAPDFLGPSTNEQWYCPDVIDLPLLARFANPDGSLQPHQFISPLVKTPHPESTLVRFLFRLQNPPASSVSDWAKIIAASVELMADNLYKPPPPETAEDDDETIQGVQVLQYLEKLKNSSSTFDTSNEDTSGSQSQVIERSHSVDVLHDFRNLIIDVFMAYSSSSVTTTQNTTSELTQLKEHSNQGTSNYPITTELSAFGLLLTRWGPWASSLPPETTDCLLSPNA</sequence>
<feature type="signal peptide" evidence="2">
    <location>
        <begin position="1"/>
        <end position="21"/>
    </location>
</feature>
<feature type="region of interest" description="Disordered" evidence="1">
    <location>
        <begin position="130"/>
        <end position="188"/>
    </location>
</feature>
<name>A0A5B0NHZ5_PUCGR</name>
<proteinExistence type="predicted"/>
<dbReference type="AlphaFoldDB" id="A0A5B0NHZ5"/>
<organism evidence="3 4">
    <name type="scientific">Puccinia graminis f. sp. tritici</name>
    <dbReference type="NCBI Taxonomy" id="56615"/>
    <lineage>
        <taxon>Eukaryota</taxon>
        <taxon>Fungi</taxon>
        <taxon>Dikarya</taxon>
        <taxon>Basidiomycota</taxon>
        <taxon>Pucciniomycotina</taxon>
        <taxon>Pucciniomycetes</taxon>
        <taxon>Pucciniales</taxon>
        <taxon>Pucciniaceae</taxon>
        <taxon>Puccinia</taxon>
    </lineage>
</organism>
<accession>A0A5B0NHZ5</accession>
<protein>
    <submittedName>
        <fullName evidence="3">Uncharacterized protein</fullName>
    </submittedName>
</protein>
<feature type="region of interest" description="Disordered" evidence="1">
    <location>
        <begin position="29"/>
        <end position="51"/>
    </location>
</feature>
<evidence type="ECO:0000313" key="4">
    <source>
        <dbReference type="Proteomes" id="UP000324748"/>
    </source>
</evidence>
<comment type="caution">
    <text evidence="3">The sequence shown here is derived from an EMBL/GenBank/DDBJ whole genome shotgun (WGS) entry which is preliminary data.</text>
</comment>
<dbReference type="Proteomes" id="UP000324748">
    <property type="component" value="Unassembled WGS sequence"/>
</dbReference>